<sequence length="123" mass="13368">MTNAQINVLYDQYNQCMARNGWSKQTNVGDQVAQTKAQNACVAEDPLPPWQLDASNPKAGDFVHAVVQCLRDKGVQYVEQNSAQGGIESFSFGGPNNDSTSIRLGMQYTPDCEKQVAARGIGN</sequence>
<proteinExistence type="predicted"/>
<dbReference type="EMBL" id="JAAFYZ010000049">
    <property type="protein sequence ID" value="MBS2548453.1"/>
    <property type="molecule type" value="Genomic_DNA"/>
</dbReference>
<accession>A0ABS5KQY8</accession>
<name>A0ABS5KQY8_9ACTN</name>
<gene>
    <name evidence="1" type="ORF">KGQ19_16420</name>
</gene>
<keyword evidence="2" id="KW-1185">Reference proteome</keyword>
<protein>
    <submittedName>
        <fullName evidence="1">Uncharacterized protein</fullName>
    </submittedName>
</protein>
<organism evidence="1 2">
    <name type="scientific">Catenulispora pinistramenti</name>
    <dbReference type="NCBI Taxonomy" id="2705254"/>
    <lineage>
        <taxon>Bacteria</taxon>
        <taxon>Bacillati</taxon>
        <taxon>Actinomycetota</taxon>
        <taxon>Actinomycetes</taxon>
        <taxon>Catenulisporales</taxon>
        <taxon>Catenulisporaceae</taxon>
        <taxon>Catenulispora</taxon>
    </lineage>
</organism>
<dbReference type="Proteomes" id="UP000730482">
    <property type="component" value="Unassembled WGS sequence"/>
</dbReference>
<dbReference type="RefSeq" id="WP_212010036.1">
    <property type="nucleotide sequence ID" value="NZ_JAAFYZ010000049.1"/>
</dbReference>
<evidence type="ECO:0000313" key="2">
    <source>
        <dbReference type="Proteomes" id="UP000730482"/>
    </source>
</evidence>
<reference evidence="1 2" key="1">
    <citation type="submission" date="2020-02" db="EMBL/GenBank/DDBJ databases">
        <title>Acidophilic actinobacteria isolated from forest soil.</title>
        <authorList>
            <person name="Golinska P."/>
        </authorList>
    </citation>
    <scope>NUCLEOTIDE SEQUENCE [LARGE SCALE GENOMIC DNA]</scope>
    <source>
        <strain evidence="1 2">NL8</strain>
    </source>
</reference>
<comment type="caution">
    <text evidence="1">The sequence shown here is derived from an EMBL/GenBank/DDBJ whole genome shotgun (WGS) entry which is preliminary data.</text>
</comment>
<evidence type="ECO:0000313" key="1">
    <source>
        <dbReference type="EMBL" id="MBS2548453.1"/>
    </source>
</evidence>